<protein>
    <submittedName>
        <fullName evidence="1">Uncharacterized protein</fullName>
    </submittedName>
</protein>
<proteinExistence type="predicted"/>
<accession>A0A0F8XLH9</accession>
<evidence type="ECO:0000313" key="1">
    <source>
        <dbReference type="EMBL" id="KKK69947.1"/>
    </source>
</evidence>
<gene>
    <name evidence="1" type="ORF">LCGC14_2928970</name>
</gene>
<comment type="caution">
    <text evidence="1">The sequence shown here is derived from an EMBL/GenBank/DDBJ whole genome shotgun (WGS) entry which is preliminary data.</text>
</comment>
<sequence>EVMSQTRHPRSKSKRLNFKLSRRMPDSSEQVIHVRGQLDTKLTADQLLDFLLAWEMAANYTGRIRMHLA</sequence>
<name>A0A0F8XLH9_9ZZZZ</name>
<organism evidence="1">
    <name type="scientific">marine sediment metagenome</name>
    <dbReference type="NCBI Taxonomy" id="412755"/>
    <lineage>
        <taxon>unclassified sequences</taxon>
        <taxon>metagenomes</taxon>
        <taxon>ecological metagenomes</taxon>
    </lineage>
</organism>
<feature type="non-terminal residue" evidence="1">
    <location>
        <position position="1"/>
    </location>
</feature>
<reference evidence="1" key="1">
    <citation type="journal article" date="2015" name="Nature">
        <title>Complex archaea that bridge the gap between prokaryotes and eukaryotes.</title>
        <authorList>
            <person name="Spang A."/>
            <person name="Saw J.H."/>
            <person name="Jorgensen S.L."/>
            <person name="Zaremba-Niedzwiedzka K."/>
            <person name="Martijn J."/>
            <person name="Lind A.E."/>
            <person name="van Eijk R."/>
            <person name="Schleper C."/>
            <person name="Guy L."/>
            <person name="Ettema T.J."/>
        </authorList>
    </citation>
    <scope>NUCLEOTIDE SEQUENCE</scope>
</reference>
<dbReference type="EMBL" id="LAZR01058412">
    <property type="protein sequence ID" value="KKK69947.1"/>
    <property type="molecule type" value="Genomic_DNA"/>
</dbReference>
<dbReference type="AlphaFoldDB" id="A0A0F8XLH9"/>